<accession>A0A9P4TB23</accession>
<feature type="signal peptide" evidence="1">
    <location>
        <begin position="1"/>
        <end position="18"/>
    </location>
</feature>
<dbReference type="OrthoDB" id="5406216at2759"/>
<proteinExistence type="predicted"/>
<evidence type="ECO:0000313" key="3">
    <source>
        <dbReference type="Proteomes" id="UP000801428"/>
    </source>
</evidence>
<dbReference type="AlphaFoldDB" id="A0A9P4TB23"/>
<evidence type="ECO:0000313" key="2">
    <source>
        <dbReference type="EMBL" id="KAF2999717.1"/>
    </source>
</evidence>
<dbReference type="EMBL" id="SWKU01000016">
    <property type="protein sequence ID" value="KAF2999717.1"/>
    <property type="molecule type" value="Genomic_DNA"/>
</dbReference>
<keyword evidence="1" id="KW-0732">Signal</keyword>
<name>A0A9P4TB23_CURKU</name>
<feature type="chain" id="PRO_5040508191" evidence="1">
    <location>
        <begin position="19"/>
        <end position="236"/>
    </location>
</feature>
<keyword evidence="3" id="KW-1185">Reference proteome</keyword>
<reference evidence="2" key="1">
    <citation type="submission" date="2019-04" db="EMBL/GenBank/DDBJ databases">
        <title>Sequencing of skin fungus with MAO and IRED activity.</title>
        <authorList>
            <person name="Marsaioli A.J."/>
            <person name="Bonatto J.M.C."/>
            <person name="Reis Junior O."/>
        </authorList>
    </citation>
    <scope>NUCLEOTIDE SEQUENCE</scope>
    <source>
        <strain evidence="2">30M1</strain>
    </source>
</reference>
<gene>
    <name evidence="2" type="ORF">E8E13_003592</name>
</gene>
<comment type="caution">
    <text evidence="2">The sequence shown here is derived from an EMBL/GenBank/DDBJ whole genome shotgun (WGS) entry which is preliminary data.</text>
</comment>
<protein>
    <submittedName>
        <fullName evidence="2">Uncharacterized protein</fullName>
    </submittedName>
</protein>
<organism evidence="2 3">
    <name type="scientific">Curvularia kusanoi</name>
    <name type="common">Cochliobolus kusanoi</name>
    <dbReference type="NCBI Taxonomy" id="90978"/>
    <lineage>
        <taxon>Eukaryota</taxon>
        <taxon>Fungi</taxon>
        <taxon>Dikarya</taxon>
        <taxon>Ascomycota</taxon>
        <taxon>Pezizomycotina</taxon>
        <taxon>Dothideomycetes</taxon>
        <taxon>Pleosporomycetidae</taxon>
        <taxon>Pleosporales</taxon>
        <taxon>Pleosporineae</taxon>
        <taxon>Pleosporaceae</taxon>
        <taxon>Curvularia</taxon>
    </lineage>
</organism>
<evidence type="ECO:0000256" key="1">
    <source>
        <dbReference type="SAM" id="SignalP"/>
    </source>
</evidence>
<dbReference type="Proteomes" id="UP000801428">
    <property type="component" value="Unassembled WGS sequence"/>
</dbReference>
<sequence length="236" mass="23974">MRANAFLMVVIVALRAAGSPTEYNILSALAPHVPTTHTSISTPSLVHPPEPSSISNGLELRRAPVTALAATPSTEDVVPVAAAAAPAEPPAVDSPAIAPLPASTLLAPALAPVAPADRAIRQAPPDAVPDALVSARAKIPDTPLLTGDDFVTVQWVETHIGSITQWVPETVSYLFEPMSQAPLPGEGSIGMGTLTEKAGQTQTYWTVVTAAAATPAVDSKPAIAAAVAVGVVGLVM</sequence>